<evidence type="ECO:0000313" key="6">
    <source>
        <dbReference type="EMBL" id="KMZ89167.1"/>
    </source>
</evidence>
<name>A0A0J9T3H9_PLAV1</name>
<dbReference type="Gene3D" id="3.30.1560.10">
    <property type="entry name" value="Mago nashi"/>
    <property type="match status" value="1"/>
</dbReference>
<feature type="region of interest" description="Disordered" evidence="4">
    <location>
        <begin position="504"/>
        <end position="528"/>
    </location>
</feature>
<evidence type="ECO:0000256" key="1">
    <source>
        <dbReference type="ARBA" id="ARBA00004123"/>
    </source>
</evidence>
<dbReference type="PANTHER" id="PTHR12638">
    <property type="entry name" value="PROTEIN MAGO NASHI HOMOLOG"/>
    <property type="match status" value="1"/>
</dbReference>
<dbReference type="InterPro" id="IPR036605">
    <property type="entry name" value="Mago_nashi_sf"/>
</dbReference>
<organism evidence="6 7">
    <name type="scientific">Plasmodium vivax (strain Brazil I)</name>
    <dbReference type="NCBI Taxonomy" id="1033975"/>
    <lineage>
        <taxon>Eukaryota</taxon>
        <taxon>Sar</taxon>
        <taxon>Alveolata</taxon>
        <taxon>Apicomplexa</taxon>
        <taxon>Aconoidasida</taxon>
        <taxon>Haemosporida</taxon>
        <taxon>Plasmodiidae</taxon>
        <taxon>Plasmodium</taxon>
        <taxon>Plasmodium (Plasmodium)</taxon>
    </lineage>
</organism>
<feature type="region of interest" description="Disordered" evidence="4">
    <location>
        <begin position="610"/>
        <end position="635"/>
    </location>
</feature>
<feature type="region of interest" description="Disordered" evidence="4">
    <location>
        <begin position="425"/>
        <end position="454"/>
    </location>
</feature>
<comment type="subcellular location">
    <subcellularLocation>
        <location evidence="1">Nucleus</location>
    </subcellularLocation>
</comment>
<evidence type="ECO:0000256" key="3">
    <source>
        <dbReference type="ARBA" id="ARBA00023242"/>
    </source>
</evidence>
<reference evidence="6 7" key="1">
    <citation type="submission" date="2011-08" db="EMBL/GenBank/DDBJ databases">
        <title>The Genome Sequence of Plasmodium vivax Brazil I.</title>
        <authorList>
            <consortium name="The Broad Institute Genome Sequencing Platform"/>
            <consortium name="The Broad Institute Genome Sequencing Center for Infectious Disease"/>
            <person name="Neafsey D."/>
            <person name="Carlton J."/>
            <person name="Barnwell J."/>
            <person name="Collins W."/>
            <person name="Escalante A."/>
            <person name="Mullikin J."/>
            <person name="Saul A."/>
            <person name="Guigo R."/>
            <person name="Camara F."/>
            <person name="Young S.K."/>
            <person name="Zeng Q."/>
            <person name="Gargeya S."/>
            <person name="Fitzgerald M."/>
            <person name="Haas B."/>
            <person name="Abouelleil A."/>
            <person name="Alvarado L."/>
            <person name="Arachchi H.M."/>
            <person name="Berlin A."/>
            <person name="Brown A."/>
            <person name="Chapman S.B."/>
            <person name="Chen Z."/>
            <person name="Dunbar C."/>
            <person name="Freedman E."/>
            <person name="Gearin G."/>
            <person name="Gellesch M."/>
            <person name="Goldberg J."/>
            <person name="Griggs A."/>
            <person name="Gujja S."/>
            <person name="Heiman D."/>
            <person name="Howarth C."/>
            <person name="Larson L."/>
            <person name="Lui A."/>
            <person name="MacDonald P.J.P."/>
            <person name="Montmayeur A."/>
            <person name="Murphy C."/>
            <person name="Neiman D."/>
            <person name="Pearson M."/>
            <person name="Priest M."/>
            <person name="Roberts A."/>
            <person name="Saif S."/>
            <person name="Shea T."/>
            <person name="Shenoy N."/>
            <person name="Sisk P."/>
            <person name="Stolte C."/>
            <person name="Sykes S."/>
            <person name="Wortman J."/>
            <person name="Nusbaum C."/>
            <person name="Birren B."/>
        </authorList>
    </citation>
    <scope>NUCLEOTIDE SEQUENCE [LARGE SCALE GENOMIC DNA]</scope>
    <source>
        <strain evidence="6 7">Brazil I</strain>
    </source>
</reference>
<dbReference type="GO" id="GO:0008380">
    <property type="term" value="P:RNA splicing"/>
    <property type="evidence" value="ECO:0007669"/>
    <property type="project" value="InterPro"/>
</dbReference>
<dbReference type="InterPro" id="IPR004023">
    <property type="entry name" value="Mago_nashi"/>
</dbReference>
<feature type="region of interest" description="Disordered" evidence="4">
    <location>
        <begin position="225"/>
        <end position="247"/>
    </location>
</feature>
<evidence type="ECO:0000256" key="2">
    <source>
        <dbReference type="ARBA" id="ARBA00009270"/>
    </source>
</evidence>
<gene>
    <name evidence="6" type="ORF">PVBG_03131</name>
    <name evidence="5" type="ORF">PVBG_05752</name>
</gene>
<dbReference type="EMBL" id="KQ234731">
    <property type="protein sequence ID" value="KMZ88935.1"/>
    <property type="molecule type" value="Genomic_DNA"/>
</dbReference>
<comment type="similarity">
    <text evidence="2">Belongs to the mago nashi family.</text>
</comment>
<feature type="compositionally biased region" description="Polar residues" evidence="4">
    <location>
        <begin position="610"/>
        <end position="624"/>
    </location>
</feature>
<evidence type="ECO:0000256" key="4">
    <source>
        <dbReference type="SAM" id="MobiDB-lite"/>
    </source>
</evidence>
<proteinExistence type="inferred from homology"/>
<evidence type="ECO:0000313" key="5">
    <source>
        <dbReference type="EMBL" id="KMZ88935.1"/>
    </source>
</evidence>
<dbReference type="GO" id="GO:0035145">
    <property type="term" value="C:exon-exon junction complex"/>
    <property type="evidence" value="ECO:0007669"/>
    <property type="project" value="InterPro"/>
</dbReference>
<feature type="region of interest" description="Disordered" evidence="4">
    <location>
        <begin position="868"/>
        <end position="888"/>
    </location>
</feature>
<dbReference type="FunFam" id="3.30.1560.10:FF:000001">
    <property type="entry name" value="Protein mago nashi homolog"/>
    <property type="match status" value="1"/>
</dbReference>
<evidence type="ECO:0000313" key="7">
    <source>
        <dbReference type="Proteomes" id="UP000053327"/>
    </source>
</evidence>
<dbReference type="PANTHER" id="PTHR12638:SF0">
    <property type="entry name" value="MAGO HOMOLOG, EXON JUNCTION COMPLEX SUBUNIT-RELATED"/>
    <property type="match status" value="1"/>
</dbReference>
<accession>A0A0J9T3H9</accession>
<dbReference type="EMBL" id="KQ234729">
    <property type="protein sequence ID" value="KMZ89167.1"/>
    <property type="molecule type" value="Genomic_DNA"/>
</dbReference>
<feature type="compositionally biased region" description="Basic and acidic residues" evidence="4">
    <location>
        <begin position="436"/>
        <end position="450"/>
    </location>
</feature>
<keyword evidence="3" id="KW-0539">Nucleus</keyword>
<dbReference type="Proteomes" id="UP000053327">
    <property type="component" value="Unassembled WGS sequence"/>
</dbReference>
<dbReference type="CDD" id="cd11295">
    <property type="entry name" value="Mago_nashi"/>
    <property type="match status" value="1"/>
</dbReference>
<dbReference type="SUPFAM" id="SSF89817">
    <property type="entry name" value="Mago nashi protein"/>
    <property type="match status" value="1"/>
</dbReference>
<feature type="compositionally biased region" description="Basic and acidic residues" evidence="4">
    <location>
        <begin position="504"/>
        <end position="524"/>
    </location>
</feature>
<sequence length="1576" mass="180598">MGVLKLKSDKKKREKSKETKIDYSKCLKRTKIKEKIIRKDAENEFDLSIFAKTDHASNKIRQLNYAKLVKAIRKNKNLIANHVPKILEIYGKGIIDDDENVRNYSSKIFYHLVNSHIDFDVFHSKIKTCLFHSLKIGRVPLKVLNLELCHSFFFTKIHYCHKFFYEFLSNILGCFVSLPIEKQVTTVRYFFLLFKHKWRFKRGGRNLPSGVKQQGRGGSVEETHIDIAEEGDPPHGEEVPDDESRGDPDNCYEFITRTNRRNSCNDPFLLQKEKKTSIQVATKMEIYTKLLKCLCNFMDEVVYNSINVDLIHLYTKILKVITFMMKKKKKTIFKQEMMTLLNNFLQRAMGVINEHAAEISSCKKVLNMICYFILLVLSLCGKEVKHFEDANRRASINYAGLVKYCLSIYFYALLRCEFFSGENPEHQRSGGAPNGDVKRGNPLHHSEGSSHTEVSTHVLNKLFDGKRQKGTHKNVEKYARKYFHLLVCLYEMFIHRKDRKTLWQDGEPREGKTSGKNTNQKEKSNNSNIAYSHAERIIKLVEKKILLYENGGEMRVLCGLVLNYLSNFSQRSIDQMDRFCYFVIILAQQANGGVNQLDYEAPLVGERLSNSSKENTQGSSNQGRSAGVWDEGGSQKRGSSFPFLTTPFMFVLLADCECFINSNFFDAFFEIFNEEERRRTMEAISFVQNGGSTINIITRKTFDCFVGNLFSILYSYENPLFVNNCLFFLSFLSVNKRKVKKPYGDFKHWSGAKLEMEQLLLLDVRTHLDDVMKDKGEILIDHFLSKNRHVILSFEIISNLYFVYENRSSRLLLFIYFLILKFEKEGSTLRFALGEEEAMILLDRVFRTPHRDDCTCVVNTQGSYSPLVGLSPEEGPQGDAGVNPDGGRTEEGTPLCLLEKKYTYRINKDYLYREDFLLFFLKMSLSEWDFIVRNDIYTVMQVKGSNGGGDKAVANPSGGDKTVTHLPGGDTTVAKLILIIKRMAFIISNVNICMGNKAKNPNNSLFIMDYLFGVIERVALTRLPQAGCSNDCDRLFLLVKAAFLFYFVSFYLFPCLLSKRRGSFNLEGGAIDEGQNRRGREVTGDLTAAKEGEADLQSDAPVGREHIYYDHSADVTVDVPTFVAFVKETLFKSGSKEEESQLDKFAYVMPHSHMACRFFDVLFEQGVMYACSVNGDLQQMPSVDLEYNLSTHVEFQNMLTKIESSITIVSFNSIVDVPVRGIIKLLTITIFKMSLNRNILFARLVNNSDCFPNGYLYDLNFFFFFHHLVSSLIQRVRGLSDGPFSQRSYYCISFLIDTLLCAYCIMEEVAKTMEVTPCRGATGDAVNAAKAANEAYEADKANNPDGPDVPGEPPLAAAKWSLQKLNERLRCTLNEMPQKEKRYLFPRVKLLSGPSAVGLLRSSPGPAFDLLHVNAPEKKLITGEMSKRDRFSFRYYVGHEGKFGHEFLEFEFNSKGRLRYANNSNYKNDKIIRKEAYVSKSVLNELKRIIEESEICKESDKLWPAPDKIGKQELEIFLDGNEYYFTTSKIGSLSDVKQCDDPEGLRVFYYLVQDLKCFLFSLICLHFRVSREIKPV</sequence>
<dbReference type="Pfam" id="PF02792">
    <property type="entry name" value="Mago_nashi"/>
    <property type="match status" value="1"/>
</dbReference>
<protein>
    <submittedName>
        <fullName evidence="6">Uncharacterized protein</fullName>
    </submittedName>
</protein>
<dbReference type="OrthoDB" id="382817at2759"/>